<dbReference type="GO" id="GO:0009435">
    <property type="term" value="P:NAD+ biosynthetic process"/>
    <property type="evidence" value="ECO:0007669"/>
    <property type="project" value="UniProtKB-UniRule"/>
</dbReference>
<dbReference type="PANTHER" id="PTHR31873:SF6">
    <property type="entry name" value="ASPARTATE DEHYDROGENASE DOMAIN-CONTAINING PROTEIN"/>
    <property type="match status" value="1"/>
</dbReference>
<reference evidence="9" key="3">
    <citation type="submission" date="2024-05" db="EMBL/GenBank/DDBJ databases">
        <title>Yangia mangrovi SAOS 153D genome.</title>
        <authorList>
            <person name="Verma A."/>
            <person name="Pal Y."/>
            <person name="Sundharam S."/>
            <person name="Bisht B."/>
            <person name="Srinivasan K."/>
        </authorList>
    </citation>
    <scope>NUCLEOTIDE SEQUENCE</scope>
    <source>
        <strain evidence="9">SAOS 153D</strain>
    </source>
</reference>
<dbReference type="Gene3D" id="3.40.50.720">
    <property type="entry name" value="NAD(P)-binding Rossmann-like Domain"/>
    <property type="match status" value="1"/>
</dbReference>
<evidence type="ECO:0000259" key="8">
    <source>
        <dbReference type="Pfam" id="PF03447"/>
    </source>
</evidence>
<sequence length="264" mass="27852">MHHPSIAAIGFGAMARSLQKSLEQHGDVTLSACLVPEAFRASVPDTITAYTSVEDLIAAKPDLVVECATHDAVRESVPPILRAGIDVIIVSIGALADRDLRETLQDAAHSGGSRVSVVSGAIGGLDVLRAGALAGLEEVTYVGRKPPRAWAGTPAETLLNLSALTEPTEFYEGSATQAAHDYPKNTNVTAAVALAGVGFDDTRVKLIADPTAQTNSHELEARGAFGRFRIVLENNALPENPKTSWLAALSVEQAVLRHFNSMEV</sequence>
<dbReference type="SUPFAM" id="SSF51735">
    <property type="entry name" value="NAD(P)-binding Rossmann-fold domains"/>
    <property type="match status" value="1"/>
</dbReference>
<feature type="domain" description="Aspartate dehydrogenase" evidence="7">
    <location>
        <begin position="164"/>
        <end position="251"/>
    </location>
</feature>
<comment type="similarity">
    <text evidence="1 6">Belongs to the L-aspartate dehydrogenase family.</text>
</comment>
<evidence type="ECO:0000313" key="11">
    <source>
        <dbReference type="Proteomes" id="UP000217448"/>
    </source>
</evidence>
<dbReference type="NCBIfam" id="NF009829">
    <property type="entry name" value="PRK13303.1-4"/>
    <property type="match status" value="1"/>
</dbReference>
<dbReference type="AlphaFoldDB" id="A0A2A3JY19"/>
<accession>A0A2A3JY19</accession>
<dbReference type="Gene3D" id="3.30.360.10">
    <property type="entry name" value="Dihydrodipicolinate Reductase, domain 2"/>
    <property type="match status" value="1"/>
</dbReference>
<keyword evidence="4 6" id="KW-0560">Oxidoreductase</keyword>
<name>A0A2A3JY19_9RHOB</name>
<dbReference type="EMBL" id="NTHN02000028">
    <property type="protein sequence ID" value="MCT4371618.1"/>
    <property type="molecule type" value="Genomic_DNA"/>
</dbReference>
<dbReference type="NCBIfam" id="NF009827">
    <property type="entry name" value="PRK13303.1-2"/>
    <property type="match status" value="1"/>
</dbReference>
<keyword evidence="11" id="KW-1185">Reference proteome</keyword>
<dbReference type="EMBL" id="NTHN01000076">
    <property type="protein sequence ID" value="PBD20081.1"/>
    <property type="molecule type" value="Genomic_DNA"/>
</dbReference>
<evidence type="ECO:0000256" key="4">
    <source>
        <dbReference type="ARBA" id="ARBA00023002"/>
    </source>
</evidence>
<feature type="binding site" evidence="6">
    <location>
        <position position="187"/>
    </location>
    <ligand>
        <name>NAD(+)</name>
        <dbReference type="ChEBI" id="CHEBI:57540"/>
    </ligand>
</feature>
<evidence type="ECO:0000313" key="10">
    <source>
        <dbReference type="EMBL" id="PBD20081.1"/>
    </source>
</evidence>
<feature type="active site" evidence="6">
    <location>
        <position position="217"/>
    </location>
</feature>
<keyword evidence="5 6" id="KW-0520">NAD</keyword>
<keyword evidence="3 6" id="KW-0521">NADP</keyword>
<dbReference type="Pfam" id="PF03447">
    <property type="entry name" value="NAD_binding_3"/>
    <property type="match status" value="1"/>
</dbReference>
<dbReference type="EC" id="1.4.1.21" evidence="6"/>
<dbReference type="InterPro" id="IPR005106">
    <property type="entry name" value="Asp/hSer_DH_NAD-bd"/>
</dbReference>
<dbReference type="HAMAP" id="MF_01265">
    <property type="entry name" value="NadX"/>
    <property type="match status" value="1"/>
</dbReference>
<dbReference type="SUPFAM" id="SSF55347">
    <property type="entry name" value="Glyceraldehyde-3-phosphate dehydrogenase-like, C-terminal domain"/>
    <property type="match status" value="1"/>
</dbReference>
<evidence type="ECO:0000256" key="6">
    <source>
        <dbReference type="HAMAP-Rule" id="MF_01265"/>
    </source>
</evidence>
<comment type="function">
    <text evidence="6">Specifically catalyzes the NAD or NADP-dependent dehydrogenation of L-aspartate to iminoaspartate.</text>
</comment>
<dbReference type="OrthoDB" id="8456681at2"/>
<comment type="catalytic activity">
    <reaction evidence="6">
        <text>L-aspartate + NADP(+) + H2O = oxaloacetate + NH4(+) + NADPH + H(+)</text>
        <dbReference type="Rhea" id="RHEA:11784"/>
        <dbReference type="ChEBI" id="CHEBI:15377"/>
        <dbReference type="ChEBI" id="CHEBI:15378"/>
        <dbReference type="ChEBI" id="CHEBI:16452"/>
        <dbReference type="ChEBI" id="CHEBI:28938"/>
        <dbReference type="ChEBI" id="CHEBI:29991"/>
        <dbReference type="ChEBI" id="CHEBI:57783"/>
        <dbReference type="ChEBI" id="CHEBI:58349"/>
        <dbReference type="EC" id="1.4.1.21"/>
    </reaction>
</comment>
<dbReference type="GO" id="GO:0016639">
    <property type="term" value="F:oxidoreductase activity, acting on the CH-NH2 group of donors, NAD or NADP as acceptor"/>
    <property type="evidence" value="ECO:0007669"/>
    <property type="project" value="UniProtKB-UniRule"/>
</dbReference>
<gene>
    <name evidence="6" type="primary">nadX</name>
    <name evidence="9" type="ORF">CLG85_015355</name>
    <name evidence="10" type="ORF">CLG85_05880</name>
</gene>
<dbReference type="UniPathway" id="UPA00253">
    <property type="reaction ID" value="UER00456"/>
</dbReference>
<feature type="binding site" evidence="6">
    <location>
        <position position="121"/>
    </location>
    <ligand>
        <name>NAD(+)</name>
        <dbReference type="ChEBI" id="CHEBI:57540"/>
    </ligand>
</feature>
<evidence type="ECO:0000256" key="1">
    <source>
        <dbReference type="ARBA" id="ARBA00008331"/>
    </source>
</evidence>
<evidence type="ECO:0000313" key="9">
    <source>
        <dbReference type="EMBL" id="MCT4371618.1"/>
    </source>
</evidence>
<reference evidence="10" key="1">
    <citation type="submission" date="2017-09" db="EMBL/GenBank/DDBJ databases">
        <title>Yangia sp. SAOS 153D whole genome sequencing.</title>
        <authorList>
            <person name="Verma A."/>
            <person name="Krishnamurthi S."/>
        </authorList>
    </citation>
    <scope>NUCLEOTIDE SEQUENCE [LARGE SCALE GENOMIC DNA]</scope>
    <source>
        <strain evidence="10">SAOS 153D</strain>
    </source>
</reference>
<dbReference type="InterPro" id="IPR011182">
    <property type="entry name" value="L-Asp_DH"/>
</dbReference>
<dbReference type="NCBIfam" id="NF009828">
    <property type="entry name" value="PRK13303.1-3"/>
    <property type="match status" value="1"/>
</dbReference>
<dbReference type="InterPro" id="IPR002811">
    <property type="entry name" value="Asp_DH"/>
</dbReference>
<comment type="caution">
    <text evidence="10">The sequence shown here is derived from an EMBL/GenBank/DDBJ whole genome shotgun (WGS) entry which is preliminary data.</text>
</comment>
<dbReference type="PIRSF" id="PIRSF005227">
    <property type="entry name" value="Asp_dh_NAD_syn"/>
    <property type="match status" value="1"/>
</dbReference>
<protein>
    <recommendedName>
        <fullName evidence="6">L-aspartate dehydrogenase</fullName>
        <ecNumber evidence="6">1.4.1.21</ecNumber>
    </recommendedName>
</protein>
<evidence type="ECO:0000259" key="7">
    <source>
        <dbReference type="Pfam" id="PF01958"/>
    </source>
</evidence>
<dbReference type="InterPro" id="IPR020626">
    <property type="entry name" value="Asp_DH_prok"/>
</dbReference>
<proteinExistence type="inferred from homology"/>
<dbReference type="GO" id="GO:0050661">
    <property type="term" value="F:NADP binding"/>
    <property type="evidence" value="ECO:0007669"/>
    <property type="project" value="UniProtKB-UniRule"/>
</dbReference>
<reference evidence="11" key="2">
    <citation type="submission" date="2023-07" db="EMBL/GenBank/DDBJ databases">
        <title>Yangia mangrovi SAOS 153D genome.</title>
        <authorList>
            <person name="Verma A."/>
            <person name="Pal Y."/>
            <person name="Sundharam S."/>
            <person name="Bisht B."/>
            <person name="Srinivasan K."/>
        </authorList>
    </citation>
    <scope>NUCLEOTIDE SEQUENCE [LARGE SCALE GENOMIC DNA]</scope>
    <source>
        <strain evidence="11">SAOS 153D</strain>
    </source>
</reference>
<evidence type="ECO:0000256" key="3">
    <source>
        <dbReference type="ARBA" id="ARBA00022857"/>
    </source>
</evidence>
<dbReference type="GO" id="GO:0033735">
    <property type="term" value="F:aspartate dehydrogenase [NAD(P)+] activity"/>
    <property type="evidence" value="ECO:0007669"/>
    <property type="project" value="UniProtKB-EC"/>
</dbReference>
<dbReference type="InterPro" id="IPR036291">
    <property type="entry name" value="NAD(P)-bd_dom_sf"/>
</dbReference>
<dbReference type="RefSeq" id="WP_095881419.1">
    <property type="nucleotide sequence ID" value="NZ_NTHN02000028.1"/>
</dbReference>
<evidence type="ECO:0000256" key="2">
    <source>
        <dbReference type="ARBA" id="ARBA00022642"/>
    </source>
</evidence>
<comment type="catalytic activity">
    <reaction evidence="6">
        <text>L-aspartate + NAD(+) + H2O = oxaloacetate + NH4(+) + NADH + H(+)</text>
        <dbReference type="Rhea" id="RHEA:11788"/>
        <dbReference type="ChEBI" id="CHEBI:15377"/>
        <dbReference type="ChEBI" id="CHEBI:15378"/>
        <dbReference type="ChEBI" id="CHEBI:16452"/>
        <dbReference type="ChEBI" id="CHEBI:28938"/>
        <dbReference type="ChEBI" id="CHEBI:29991"/>
        <dbReference type="ChEBI" id="CHEBI:57540"/>
        <dbReference type="ChEBI" id="CHEBI:57945"/>
        <dbReference type="EC" id="1.4.1.21"/>
    </reaction>
</comment>
<comment type="pathway">
    <text evidence="6">Cofactor biosynthesis; NAD(+) biosynthesis; iminoaspartate from L-aspartate (dehydrogenase route): step 1/1.</text>
</comment>
<dbReference type="Pfam" id="PF01958">
    <property type="entry name" value="Asp_DH_C"/>
    <property type="match status" value="1"/>
</dbReference>
<comment type="miscellaneous">
    <text evidence="6">The iminoaspartate product is unstable in aqueous solution and can decompose to oxaloacetate and ammonia.</text>
</comment>
<organism evidence="10">
    <name type="scientific">Alloyangia mangrovi</name>
    <dbReference type="NCBI Taxonomy" id="1779329"/>
    <lineage>
        <taxon>Bacteria</taxon>
        <taxon>Pseudomonadati</taxon>
        <taxon>Pseudomonadota</taxon>
        <taxon>Alphaproteobacteria</taxon>
        <taxon>Rhodobacterales</taxon>
        <taxon>Roseobacteraceae</taxon>
        <taxon>Alloyangia</taxon>
    </lineage>
</organism>
<keyword evidence="2 6" id="KW-0662">Pyridine nucleotide biosynthesis</keyword>
<dbReference type="Proteomes" id="UP000217448">
    <property type="component" value="Unassembled WGS sequence"/>
</dbReference>
<dbReference type="GO" id="GO:0051287">
    <property type="term" value="F:NAD binding"/>
    <property type="evidence" value="ECO:0007669"/>
    <property type="project" value="UniProtKB-UniRule"/>
</dbReference>
<dbReference type="PANTHER" id="PTHR31873">
    <property type="entry name" value="L-ASPARTATE DEHYDROGENASE-RELATED"/>
    <property type="match status" value="1"/>
</dbReference>
<evidence type="ECO:0000256" key="5">
    <source>
        <dbReference type="ARBA" id="ARBA00023027"/>
    </source>
</evidence>
<feature type="domain" description="Aspartate/homoserine dehydrogenase NAD-binding" evidence="8">
    <location>
        <begin position="10"/>
        <end position="116"/>
    </location>
</feature>